<dbReference type="EMBL" id="CAJQZP010001435">
    <property type="protein sequence ID" value="CAG5046104.1"/>
    <property type="molecule type" value="Genomic_DNA"/>
</dbReference>
<accession>A0A8S3XZJ1</accession>
<dbReference type="Proteomes" id="UP000691718">
    <property type="component" value="Unassembled WGS sequence"/>
</dbReference>
<dbReference type="InterPro" id="IPR057251">
    <property type="entry name" value="FP_C"/>
</dbReference>
<feature type="domain" description="FP protein C-terminal" evidence="1">
    <location>
        <begin position="52"/>
        <end position="103"/>
    </location>
</feature>
<dbReference type="OrthoDB" id="5984028at2759"/>
<evidence type="ECO:0000313" key="3">
    <source>
        <dbReference type="Proteomes" id="UP000691718"/>
    </source>
</evidence>
<proteinExistence type="predicted"/>
<evidence type="ECO:0000259" key="1">
    <source>
        <dbReference type="Pfam" id="PF25298"/>
    </source>
</evidence>
<comment type="caution">
    <text evidence="2">The sequence shown here is derived from an EMBL/GenBank/DDBJ whole genome shotgun (WGS) entry which is preliminary data.</text>
</comment>
<dbReference type="Pfam" id="PF25298">
    <property type="entry name" value="Baculo_FP_2nd"/>
    <property type="match status" value="1"/>
</dbReference>
<gene>
    <name evidence="2" type="ORF">PAPOLLO_LOCUS23501</name>
</gene>
<organism evidence="2 3">
    <name type="scientific">Parnassius apollo</name>
    <name type="common">Apollo butterfly</name>
    <name type="synonym">Papilio apollo</name>
    <dbReference type="NCBI Taxonomy" id="110799"/>
    <lineage>
        <taxon>Eukaryota</taxon>
        <taxon>Metazoa</taxon>
        <taxon>Ecdysozoa</taxon>
        <taxon>Arthropoda</taxon>
        <taxon>Hexapoda</taxon>
        <taxon>Insecta</taxon>
        <taxon>Pterygota</taxon>
        <taxon>Neoptera</taxon>
        <taxon>Endopterygota</taxon>
        <taxon>Lepidoptera</taxon>
        <taxon>Glossata</taxon>
        <taxon>Ditrysia</taxon>
        <taxon>Papilionoidea</taxon>
        <taxon>Papilionidae</taxon>
        <taxon>Parnassiinae</taxon>
        <taxon>Parnassini</taxon>
        <taxon>Parnassius</taxon>
        <taxon>Parnassius</taxon>
    </lineage>
</organism>
<sequence length="110" mass="12419">MVIAKLRSPQQRDAMFAAVAKFNKINPKEKLSTQHLGLAGPPKPVFVSEHLTPAIMSLCAAARLKAKKEDFKFVWVRNGHIILRRNEYSQAILIQNIESFDSITSTQQRS</sequence>
<keyword evidence="3" id="KW-1185">Reference proteome</keyword>
<protein>
    <submittedName>
        <fullName evidence="2">(apollo) hypothetical protein</fullName>
    </submittedName>
</protein>
<dbReference type="AlphaFoldDB" id="A0A8S3XZJ1"/>
<evidence type="ECO:0000313" key="2">
    <source>
        <dbReference type="EMBL" id="CAG5046104.1"/>
    </source>
</evidence>
<reference evidence="2" key="1">
    <citation type="submission" date="2021-04" db="EMBL/GenBank/DDBJ databases">
        <authorList>
            <person name="Tunstrom K."/>
        </authorList>
    </citation>
    <scope>NUCLEOTIDE SEQUENCE</scope>
</reference>
<name>A0A8S3XZJ1_PARAO</name>